<dbReference type="PANTHER" id="PTHR10619:SF0">
    <property type="entry name" value="F-ACTIN-CAPPING PROTEIN SUBUNIT BETA ISOFORMS 1 AND 2"/>
    <property type="match status" value="1"/>
</dbReference>
<dbReference type="RefSeq" id="XP_014570931.1">
    <property type="nucleotide sequence ID" value="XM_014715445.1"/>
</dbReference>
<comment type="caution">
    <text evidence="9">The sequence shown here is derived from an EMBL/GenBank/DDBJ whole genome shotgun (WGS) entry which is preliminary data.</text>
</comment>
<dbReference type="PROSITE" id="PS00231">
    <property type="entry name" value="F_ACTIN_CAPPING_BETA"/>
    <property type="match status" value="1"/>
</dbReference>
<keyword evidence="4 8" id="KW-0117">Actin capping</keyword>
<name>G7EAF7_MIXOS</name>
<dbReference type="FunFam" id="1.20.58.570:FF:000001">
    <property type="entry name" value="F-actin-capping protein subunit beta"/>
    <property type="match status" value="1"/>
</dbReference>
<dbReference type="InterPro" id="IPR037282">
    <property type="entry name" value="CapZ_alpha/beta"/>
</dbReference>
<dbReference type="Proteomes" id="UP000009131">
    <property type="component" value="Unassembled WGS sequence"/>
</dbReference>
<dbReference type="Gene3D" id="1.20.58.570">
    <property type="match status" value="1"/>
</dbReference>
<dbReference type="GO" id="GO:0000902">
    <property type="term" value="P:cell morphogenesis"/>
    <property type="evidence" value="ECO:0007669"/>
    <property type="project" value="TreeGrafter"/>
</dbReference>
<evidence type="ECO:0000313" key="9">
    <source>
        <dbReference type="EMBL" id="GAA99817.1"/>
    </source>
</evidence>
<dbReference type="AlphaFoldDB" id="G7EAF7"/>
<dbReference type="GO" id="GO:0005737">
    <property type="term" value="C:cytoplasm"/>
    <property type="evidence" value="ECO:0007669"/>
    <property type="project" value="InterPro"/>
</dbReference>
<dbReference type="Gene3D" id="3.90.1150.210">
    <property type="entry name" value="F-actin capping protein, beta subunit"/>
    <property type="match status" value="1"/>
</dbReference>
<keyword evidence="5 8" id="KW-0963">Cytoplasm</keyword>
<comment type="subcellular location">
    <subcellularLocation>
        <location evidence="1 8">Cytoplasm</location>
        <location evidence="1 8">Cytoskeleton</location>
    </subcellularLocation>
</comment>
<proteinExistence type="inferred from homology"/>
<keyword evidence="7 8" id="KW-0206">Cytoskeleton</keyword>
<reference evidence="9 10" key="1">
    <citation type="journal article" date="2011" name="J. Gen. Appl. Microbiol.">
        <title>Draft genome sequencing of the enigmatic basidiomycete Mixia osmundae.</title>
        <authorList>
            <person name="Nishida H."/>
            <person name="Nagatsuka Y."/>
            <person name="Sugiyama J."/>
        </authorList>
    </citation>
    <scope>NUCLEOTIDE SEQUENCE [LARGE SCALE GENOMIC DNA]</scope>
    <source>
        <strain evidence="10">CBS 9802 / IAM 14324 / JCM 22182 / KY 12970</strain>
    </source>
</reference>
<evidence type="ECO:0000256" key="6">
    <source>
        <dbReference type="ARBA" id="ARBA00023203"/>
    </source>
</evidence>
<comment type="function">
    <text evidence="8">F-actin-capping proteins bind in a Ca(2+)-independent manner to the fast growing ends of actin filaments (barbed end) thereby blocking the exchange of subunits at these ends. Unlike other capping proteins (such as gelsolin and severin), these proteins do not sever actin filaments.</text>
</comment>
<dbReference type="GO" id="GO:0030036">
    <property type="term" value="P:actin cytoskeleton organization"/>
    <property type="evidence" value="ECO:0007669"/>
    <property type="project" value="InterPro"/>
</dbReference>
<gene>
    <name evidence="9" type="primary">Mo06520</name>
    <name evidence="9" type="ORF">E5Q_06520</name>
</gene>
<comment type="similarity">
    <text evidence="2 8">Belongs to the F-actin-capping protein beta subunit family.</text>
</comment>
<evidence type="ECO:0000256" key="4">
    <source>
        <dbReference type="ARBA" id="ARBA00022467"/>
    </source>
</evidence>
<comment type="subunit">
    <text evidence="8">Heterodimer of an alpha and a beta subunit.</text>
</comment>
<dbReference type="InterPro" id="IPR043175">
    <property type="entry name" value="CAPZB_N"/>
</dbReference>
<dbReference type="GO" id="GO:0008290">
    <property type="term" value="C:F-actin capping protein complex"/>
    <property type="evidence" value="ECO:0007669"/>
    <property type="project" value="UniProtKB-UniRule"/>
</dbReference>
<dbReference type="FunCoup" id="G7EAF7">
    <property type="interactions" value="403"/>
</dbReference>
<dbReference type="InterPro" id="IPR001698">
    <property type="entry name" value="CAPZB"/>
</dbReference>
<accession>G7EAF7</accession>
<dbReference type="OrthoDB" id="9979678at2759"/>
<dbReference type="InParanoid" id="G7EAF7"/>
<protein>
    <recommendedName>
        <fullName evidence="3 8">F-actin-capping protein subunit beta</fullName>
    </recommendedName>
</protein>
<evidence type="ECO:0000256" key="7">
    <source>
        <dbReference type="ARBA" id="ARBA00023212"/>
    </source>
</evidence>
<dbReference type="EMBL" id="BABT02000240">
    <property type="protein sequence ID" value="GAA99817.1"/>
    <property type="molecule type" value="Genomic_DNA"/>
</dbReference>
<dbReference type="OMA" id="WSNKYYP"/>
<dbReference type="GO" id="GO:0051015">
    <property type="term" value="F:actin filament binding"/>
    <property type="evidence" value="ECO:0007669"/>
    <property type="project" value="UniProtKB-ARBA"/>
</dbReference>
<dbReference type="STRING" id="764103.G7EAF7"/>
<evidence type="ECO:0000256" key="3">
    <source>
        <dbReference type="ARBA" id="ARBA00021859"/>
    </source>
</evidence>
<evidence type="ECO:0000256" key="2">
    <source>
        <dbReference type="ARBA" id="ARBA00006039"/>
    </source>
</evidence>
<organism evidence="9 10">
    <name type="scientific">Mixia osmundae (strain CBS 9802 / IAM 14324 / JCM 22182 / KY 12970)</name>
    <dbReference type="NCBI Taxonomy" id="764103"/>
    <lineage>
        <taxon>Eukaryota</taxon>
        <taxon>Fungi</taxon>
        <taxon>Dikarya</taxon>
        <taxon>Basidiomycota</taxon>
        <taxon>Pucciniomycotina</taxon>
        <taxon>Mixiomycetes</taxon>
        <taxon>Mixiales</taxon>
        <taxon>Mixiaceae</taxon>
        <taxon>Mixia</taxon>
    </lineage>
</organism>
<dbReference type="PANTHER" id="PTHR10619">
    <property type="entry name" value="F-ACTIN-CAPPING PROTEIN SUBUNIT BETA"/>
    <property type="match status" value="1"/>
</dbReference>
<dbReference type="HOGENOM" id="CLU_045864_1_1_1"/>
<dbReference type="InterPro" id="IPR042276">
    <property type="entry name" value="CapZ_alpha/beta_2"/>
</dbReference>
<evidence type="ECO:0000256" key="1">
    <source>
        <dbReference type="ARBA" id="ARBA00004245"/>
    </source>
</evidence>
<dbReference type="GO" id="GO:0051016">
    <property type="term" value="P:barbed-end actin filament capping"/>
    <property type="evidence" value="ECO:0007669"/>
    <property type="project" value="UniProtKB-UniRule"/>
</dbReference>
<reference evidence="9 10" key="2">
    <citation type="journal article" date="2012" name="Open Biol.">
        <title>Characteristics of nucleosomes and linker DNA regions on the genome of the basidiomycete Mixia osmundae revealed by mono- and dinucleosome mapping.</title>
        <authorList>
            <person name="Nishida H."/>
            <person name="Kondo S."/>
            <person name="Matsumoto T."/>
            <person name="Suzuki Y."/>
            <person name="Yoshikawa H."/>
            <person name="Taylor T.D."/>
            <person name="Sugiyama J."/>
        </authorList>
    </citation>
    <scope>NUCLEOTIDE SEQUENCE [LARGE SCALE GENOMIC DNA]</scope>
    <source>
        <strain evidence="10">CBS 9802 / IAM 14324 / JCM 22182 / KY 12970</strain>
    </source>
</reference>
<evidence type="ECO:0000313" key="10">
    <source>
        <dbReference type="Proteomes" id="UP000009131"/>
    </source>
</evidence>
<dbReference type="SUPFAM" id="SSF90096">
    <property type="entry name" value="Subunits of heterodimeric actin filament capping protein Capz"/>
    <property type="match status" value="1"/>
</dbReference>
<sequence length="268" mass="30399">MLEECLDLMRRLPPQRTTENLSKLLELCPDLAEDLLSSVDQPLVIRTDRAGRQYLCCDYNRDGDSWRSPWTNEYDPPLSDGAMPSDRLRKVEEAANDAFDVYRDMYYGGGLSSVYLWDTDDGFAGVVLLQKAYVPSEKPDNLLRSTWDSIHVFEMTDKGRSSTVKLTSTVLLHLVRHDPSVGELELGGSMTRQLEQEVTRDSSLPQPHVVCLGRIIEDMEAKMRNLLQEVYFQKSANICNDIRSIQGLAEGKRRADLQGELVGLLRKT</sequence>
<evidence type="ECO:0000256" key="8">
    <source>
        <dbReference type="RuleBase" id="RU365078"/>
    </source>
</evidence>
<dbReference type="Pfam" id="PF01115">
    <property type="entry name" value="F_actin_cap_B"/>
    <property type="match status" value="1"/>
</dbReference>
<evidence type="ECO:0000256" key="5">
    <source>
        <dbReference type="ARBA" id="ARBA00022490"/>
    </source>
</evidence>
<keyword evidence="10" id="KW-1185">Reference proteome</keyword>
<dbReference type="PRINTS" id="PR00192">
    <property type="entry name" value="FACTINCAPB"/>
</dbReference>
<keyword evidence="6 8" id="KW-0009">Actin-binding</keyword>
<dbReference type="InterPro" id="IPR019771">
    <property type="entry name" value="F-actin_capping_bsu_CS"/>
</dbReference>
<dbReference type="eggNOG" id="KOG3174">
    <property type="taxonomic scope" value="Eukaryota"/>
</dbReference>